<gene>
    <name evidence="2" type="ORF">SAMN05444336_10572</name>
</gene>
<dbReference type="InterPro" id="IPR043129">
    <property type="entry name" value="ATPase_NBD"/>
</dbReference>
<sequence length="398" mass="41614">MRGGDTRKLRAYNERMIVQAIRSFGPLSKAEIARATGLSAQAAAVIVNALLEEGLLIKEPKVRGRIGQPQTPLALNPQGVYSLGVKIGRRSVEALVIDFLGAPVSRWEREHDAPLPEIVMDAAGDGVRAVLDGAPEGARDRLAGLGVAMPGHFDMWWEELGLPPNSLAAWSQLDPAAALAEETGLESVFCNDATAACAAELALGGAISAANTLYIYIATFVGGGVVIDGQLQHGPTGNAGAIGSLPVAGRDVDGRPRQLIHDASLITLERAMLRAGLDSRAHIHGTVRSDAGDAMFATWMETAAAALARACAAACSVMEFEMAVIDGVLNPVWRDRLVTATREAMAGMNLAGLSPLRFAAGETGPGARVLGAAFLPLHGRFSAQAAIFVRDLAHPAET</sequence>
<organism evidence="2 3">
    <name type="scientific">Albimonas donghaensis</name>
    <dbReference type="NCBI Taxonomy" id="356660"/>
    <lineage>
        <taxon>Bacteria</taxon>
        <taxon>Pseudomonadati</taxon>
        <taxon>Pseudomonadota</taxon>
        <taxon>Alphaproteobacteria</taxon>
        <taxon>Rhodobacterales</taxon>
        <taxon>Paracoccaceae</taxon>
        <taxon>Albimonas</taxon>
    </lineage>
</organism>
<dbReference type="Pfam" id="PF00480">
    <property type="entry name" value="ROK"/>
    <property type="match status" value="1"/>
</dbReference>
<dbReference type="STRING" id="356660.SAMN05444336_10572"/>
<protein>
    <submittedName>
        <fullName evidence="2">Transcriptional regulator, MarR family</fullName>
    </submittedName>
</protein>
<reference evidence="2 3" key="1">
    <citation type="submission" date="2016-10" db="EMBL/GenBank/DDBJ databases">
        <authorList>
            <person name="de Groot N.N."/>
        </authorList>
    </citation>
    <scope>NUCLEOTIDE SEQUENCE [LARGE SCALE GENOMIC DNA]</scope>
    <source>
        <strain evidence="2 3">DSM 17890</strain>
    </source>
</reference>
<evidence type="ECO:0000313" key="2">
    <source>
        <dbReference type="EMBL" id="SDX42635.1"/>
    </source>
</evidence>
<dbReference type="Proteomes" id="UP000199118">
    <property type="component" value="Unassembled WGS sequence"/>
</dbReference>
<dbReference type="PANTHER" id="PTHR18964">
    <property type="entry name" value="ROK (REPRESSOR, ORF, KINASE) FAMILY"/>
    <property type="match status" value="1"/>
</dbReference>
<dbReference type="SUPFAM" id="SSF46785">
    <property type="entry name" value="Winged helix' DNA-binding domain"/>
    <property type="match status" value="1"/>
</dbReference>
<dbReference type="RefSeq" id="WP_218133436.1">
    <property type="nucleotide sequence ID" value="NZ_FNMZ01000005.1"/>
</dbReference>
<dbReference type="SUPFAM" id="SSF53067">
    <property type="entry name" value="Actin-like ATPase domain"/>
    <property type="match status" value="1"/>
</dbReference>
<dbReference type="EMBL" id="FNMZ01000005">
    <property type="protein sequence ID" value="SDX42635.1"/>
    <property type="molecule type" value="Genomic_DNA"/>
</dbReference>
<dbReference type="Pfam" id="PF13412">
    <property type="entry name" value="HTH_24"/>
    <property type="match status" value="1"/>
</dbReference>
<dbReference type="CDD" id="cd23763">
    <property type="entry name" value="ASKHA_ATPase_ROK"/>
    <property type="match status" value="1"/>
</dbReference>
<dbReference type="Gene3D" id="3.30.420.40">
    <property type="match status" value="2"/>
</dbReference>
<comment type="similarity">
    <text evidence="1">Belongs to the ROK (NagC/XylR) family.</text>
</comment>
<accession>A0A1H3BLH5</accession>
<evidence type="ECO:0000256" key="1">
    <source>
        <dbReference type="ARBA" id="ARBA00006479"/>
    </source>
</evidence>
<evidence type="ECO:0000313" key="3">
    <source>
        <dbReference type="Proteomes" id="UP000199118"/>
    </source>
</evidence>
<dbReference type="InterPro" id="IPR000600">
    <property type="entry name" value="ROK"/>
</dbReference>
<dbReference type="Gene3D" id="1.10.10.10">
    <property type="entry name" value="Winged helix-like DNA-binding domain superfamily/Winged helix DNA-binding domain"/>
    <property type="match status" value="1"/>
</dbReference>
<name>A0A1H3BLH5_9RHOB</name>
<dbReference type="PANTHER" id="PTHR18964:SF149">
    <property type="entry name" value="BIFUNCTIONAL UDP-N-ACETYLGLUCOSAMINE 2-EPIMERASE_N-ACETYLMANNOSAMINE KINASE"/>
    <property type="match status" value="1"/>
</dbReference>
<dbReference type="InterPro" id="IPR036388">
    <property type="entry name" value="WH-like_DNA-bd_sf"/>
</dbReference>
<keyword evidence="3" id="KW-1185">Reference proteome</keyword>
<proteinExistence type="inferred from homology"/>
<dbReference type="InterPro" id="IPR036390">
    <property type="entry name" value="WH_DNA-bd_sf"/>
</dbReference>
<dbReference type="AlphaFoldDB" id="A0A1H3BLH5"/>